<gene>
    <name evidence="1" type="ORF">PC113_g23223</name>
    <name evidence="2" type="ORF">PC117_g25954</name>
    <name evidence="3" type="ORF">PC118_g23367</name>
    <name evidence="4" type="ORF">PC129_g24580</name>
</gene>
<dbReference type="EMBL" id="RCMG01002067">
    <property type="protein sequence ID" value="KAG2815267.1"/>
    <property type="molecule type" value="Genomic_DNA"/>
</dbReference>
<dbReference type="Proteomes" id="UP000760860">
    <property type="component" value="Unassembled WGS sequence"/>
</dbReference>
<evidence type="ECO:0000313" key="5">
    <source>
        <dbReference type="Proteomes" id="UP000697107"/>
    </source>
</evidence>
<sequence>MQSKEAKPSGNVPVELNNLSVSAIAPIKKSAEQVKHRKNAKEGESAIVFGTSDNWKKKPKKNRKRGKSAIVFGTSDNWKRKSWSNGKRAKSVIVFVTKKVDP</sequence>
<reference evidence="3" key="1">
    <citation type="submission" date="2018-10" db="EMBL/GenBank/DDBJ databases">
        <title>Effector identification in a new, highly contiguous assembly of the strawberry crown rot pathogen Phytophthora cactorum.</title>
        <authorList>
            <person name="Armitage A.D."/>
            <person name="Nellist C.F."/>
            <person name="Bates H."/>
            <person name="Vickerstaff R.J."/>
            <person name="Harrison R.J."/>
        </authorList>
    </citation>
    <scope>NUCLEOTIDE SEQUENCE</scope>
    <source>
        <strain evidence="1">15-7</strain>
        <strain evidence="2">4040</strain>
        <strain evidence="3">P415</strain>
        <strain evidence="4">P421</strain>
    </source>
</reference>
<organism evidence="3 5">
    <name type="scientific">Phytophthora cactorum</name>
    <dbReference type="NCBI Taxonomy" id="29920"/>
    <lineage>
        <taxon>Eukaryota</taxon>
        <taxon>Sar</taxon>
        <taxon>Stramenopiles</taxon>
        <taxon>Oomycota</taxon>
        <taxon>Peronosporomycetes</taxon>
        <taxon>Peronosporales</taxon>
        <taxon>Peronosporaceae</taxon>
        <taxon>Phytophthora</taxon>
    </lineage>
</organism>
<evidence type="ECO:0000313" key="4">
    <source>
        <dbReference type="EMBL" id="KAG3197027.1"/>
    </source>
</evidence>
<dbReference type="EMBL" id="RCMV01003866">
    <property type="protein sequence ID" value="KAG3197027.1"/>
    <property type="molecule type" value="Genomic_DNA"/>
</dbReference>
<comment type="caution">
    <text evidence="3">The sequence shown here is derived from an EMBL/GenBank/DDBJ whole genome shotgun (WGS) entry which is preliminary data.</text>
</comment>
<proteinExistence type="predicted"/>
<dbReference type="AlphaFoldDB" id="A0A8T1EQK7"/>
<dbReference type="Proteomes" id="UP000697107">
    <property type="component" value="Unassembled WGS sequence"/>
</dbReference>
<protein>
    <submittedName>
        <fullName evidence="3">Uncharacterized protein</fullName>
    </submittedName>
</protein>
<dbReference type="EMBL" id="RCML01002170">
    <property type="protein sequence ID" value="KAG2958747.1"/>
    <property type="molecule type" value="Genomic_DNA"/>
</dbReference>
<dbReference type="VEuPathDB" id="FungiDB:PC110_g23630"/>
<dbReference type="Proteomes" id="UP000736787">
    <property type="component" value="Unassembled WGS sequence"/>
</dbReference>
<evidence type="ECO:0000313" key="2">
    <source>
        <dbReference type="EMBL" id="KAG2883743.1"/>
    </source>
</evidence>
<dbReference type="Proteomes" id="UP000735874">
    <property type="component" value="Unassembled WGS sequence"/>
</dbReference>
<accession>A0A8T1EQK7</accession>
<dbReference type="EMBL" id="RCMK01002192">
    <property type="protein sequence ID" value="KAG2883743.1"/>
    <property type="molecule type" value="Genomic_DNA"/>
</dbReference>
<name>A0A8T1EQK7_9STRA</name>
<evidence type="ECO:0000313" key="3">
    <source>
        <dbReference type="EMBL" id="KAG2958747.1"/>
    </source>
</evidence>
<evidence type="ECO:0000313" key="1">
    <source>
        <dbReference type="EMBL" id="KAG2815267.1"/>
    </source>
</evidence>